<dbReference type="Pfam" id="PF12831">
    <property type="entry name" value="FAD_oxidored"/>
    <property type="match status" value="1"/>
</dbReference>
<evidence type="ECO:0000313" key="2">
    <source>
        <dbReference type="Proteomes" id="UP001224392"/>
    </source>
</evidence>
<dbReference type="InterPro" id="IPR036188">
    <property type="entry name" value="FAD/NAD-bd_sf"/>
</dbReference>
<dbReference type="PROSITE" id="PS51257">
    <property type="entry name" value="PROKAR_LIPOPROTEIN"/>
    <property type="match status" value="1"/>
</dbReference>
<dbReference type="SUPFAM" id="SSF51905">
    <property type="entry name" value="FAD/NAD(P)-binding domain"/>
    <property type="match status" value="1"/>
</dbReference>
<dbReference type="PANTHER" id="PTHR42716:SF1">
    <property type="entry name" value="SLL0471 PROTEIN"/>
    <property type="match status" value="1"/>
</dbReference>
<proteinExistence type="predicted"/>
<gene>
    <name evidence="1" type="ORF">MNKW57_07910</name>
</gene>
<sequence>MKPLTTQAAVIGASLGGCLAAYQLARQGVDTILTSEFPWIGGQLTSQGVPPDEHRYIESFGASASYLAFRNAIRSVYRNDPDFIDNSVMTEGLNPGDGWVSRLCFEPRHAEEYLRTLLAPYIESGRLQLLERAVPVGAHRSGDCIESVTVLHGTAGNTNIEIRADYFLDGTDTGELLALLELPYRLGKESRAEFGELQAPDQANPADQQPITHVVALQKVPAGAERPVATPAAYDFWRAHVLPHYGHPIFSEEIPGGEGFTRVRLPLFGEGETLDLWRYRRVVAGHNWRDACADISLVNWAQNDFALQPLLDGKHKTEAEVLSAARELSLCLVYWLQNHAPRSSVGEPGEGFPELALAPAVLGTEDGFAQQVYVRESRRIIGLETLHQEHIRARYDGDTQPATFENSVGIGLYNMDIHPTCDSYMGSNARVRPFELPLGIFIPRDARNLLPACKNISVTHLVNAATRVHPIEWLVGEVAGLLAAFCLHRGRRPHEVHVRPEFRERLQELLHDSGIPIHWPQHLHRNNEQEATECQD</sequence>
<accession>A0ABQ6LWK2</accession>
<dbReference type="Gene3D" id="3.50.50.60">
    <property type="entry name" value="FAD/NAD(P)-binding domain"/>
    <property type="match status" value="1"/>
</dbReference>
<organism evidence="1 2">
    <name type="scientific">Biformimicrobium ophioploci</name>
    <dbReference type="NCBI Taxonomy" id="3036711"/>
    <lineage>
        <taxon>Bacteria</taxon>
        <taxon>Pseudomonadati</taxon>
        <taxon>Pseudomonadota</taxon>
        <taxon>Gammaproteobacteria</taxon>
        <taxon>Cellvibrionales</taxon>
        <taxon>Microbulbiferaceae</taxon>
        <taxon>Biformimicrobium</taxon>
    </lineage>
</organism>
<name>A0ABQ6LWK2_9GAMM</name>
<dbReference type="PANTHER" id="PTHR42716">
    <property type="entry name" value="L-ASPARTATE OXIDASE"/>
    <property type="match status" value="1"/>
</dbReference>
<protein>
    <submittedName>
        <fullName evidence="1">FAD-dependent oxidoreductase</fullName>
    </submittedName>
</protein>
<evidence type="ECO:0000313" key="1">
    <source>
        <dbReference type="EMBL" id="GMG86470.1"/>
    </source>
</evidence>
<comment type="caution">
    <text evidence="1">The sequence shown here is derived from an EMBL/GenBank/DDBJ whole genome shotgun (WGS) entry which is preliminary data.</text>
</comment>
<keyword evidence="2" id="KW-1185">Reference proteome</keyword>
<dbReference type="EMBL" id="BSYJ01000002">
    <property type="protein sequence ID" value="GMG86470.1"/>
    <property type="molecule type" value="Genomic_DNA"/>
</dbReference>
<dbReference type="RefSeq" id="WP_285762996.1">
    <property type="nucleotide sequence ID" value="NZ_BSYJ01000002.1"/>
</dbReference>
<reference evidence="1 2" key="1">
    <citation type="submission" date="2023-04" db="EMBL/GenBank/DDBJ databases">
        <title>Marinobulbifer ophiurae gen. nov., sp. Nov., isolate from tissue of brittle star Ophioplocus japonicus.</title>
        <authorList>
            <person name="Kawano K."/>
            <person name="Sawayama S."/>
            <person name="Nakagawa S."/>
        </authorList>
    </citation>
    <scope>NUCLEOTIDE SEQUENCE [LARGE SCALE GENOMIC DNA]</scope>
    <source>
        <strain evidence="1 2">NKW57</strain>
    </source>
</reference>
<dbReference type="InterPro" id="IPR005288">
    <property type="entry name" value="NadB"/>
</dbReference>
<dbReference type="Proteomes" id="UP001224392">
    <property type="component" value="Unassembled WGS sequence"/>
</dbReference>